<proteinExistence type="inferred from homology"/>
<name>A0ABV7ULF1_9HYPH</name>
<feature type="signal peptide" evidence="3">
    <location>
        <begin position="1"/>
        <end position="27"/>
    </location>
</feature>
<dbReference type="InterPro" id="IPR028082">
    <property type="entry name" value="Peripla_BP_I"/>
</dbReference>
<gene>
    <name evidence="5" type="ORF">ACFONL_18755</name>
</gene>
<dbReference type="EMBL" id="JBHRYC010000093">
    <property type="protein sequence ID" value="MFC3639381.1"/>
    <property type="molecule type" value="Genomic_DNA"/>
</dbReference>
<evidence type="ECO:0000313" key="5">
    <source>
        <dbReference type="EMBL" id="MFC3639381.1"/>
    </source>
</evidence>
<evidence type="ECO:0000259" key="4">
    <source>
        <dbReference type="Pfam" id="PF13458"/>
    </source>
</evidence>
<feature type="domain" description="Leucine-binding protein" evidence="4">
    <location>
        <begin position="41"/>
        <end position="365"/>
    </location>
</feature>
<sequence length="403" mass="43588">MAWLFAREVVAIAAVAGMAGGCFAAQAAEKPAYSTGASDTEIRIGHTVAYSGPASAFGGIGRTYKGFFDMVNAAGGVHGRKITFISLDDGYSPPKTLEQTRKLVEDDNVLLIFGVNGTPTNTATQKYLNTKKVPQILLPTGASKFNDPKHFPWTMPFWPSYPLEQKVYVDHILKHKPDAKIGLLYANDDYGKDNLNGLRAALQAHGKPGALVSAQSYETSDPVVDSQVVNLKNAGADVFIIATTPKFGAQAIRKAHEIGWRPQQYVTNTSSSVNHVLIPAGVEASTGVITASITKAPDDPKLANDPEVVAYLAFMRKWNPQENPYDGTGVVGYMVGSMMLKVLERAGDNLTRENIMKVVSNLKGDHAPLLENGLVVSTTPDNFDAFQTLKLKKFDGKMWVDLN</sequence>
<evidence type="ECO:0000256" key="2">
    <source>
        <dbReference type="ARBA" id="ARBA00022729"/>
    </source>
</evidence>
<dbReference type="Gene3D" id="3.40.50.2300">
    <property type="match status" value="2"/>
</dbReference>
<comment type="similarity">
    <text evidence="1">Belongs to the leucine-binding protein family.</text>
</comment>
<protein>
    <submittedName>
        <fullName evidence="5">ABC transporter substrate-binding protein</fullName>
    </submittedName>
</protein>
<organism evidence="5 6">
    <name type="scientific">Camelimonas fluminis</name>
    <dbReference type="NCBI Taxonomy" id="1576911"/>
    <lineage>
        <taxon>Bacteria</taxon>
        <taxon>Pseudomonadati</taxon>
        <taxon>Pseudomonadota</taxon>
        <taxon>Alphaproteobacteria</taxon>
        <taxon>Hyphomicrobiales</taxon>
        <taxon>Chelatococcaceae</taxon>
        <taxon>Camelimonas</taxon>
    </lineage>
</organism>
<dbReference type="CDD" id="cd06343">
    <property type="entry name" value="PBP1_ABC_ligand_binding-like"/>
    <property type="match status" value="1"/>
</dbReference>
<evidence type="ECO:0000256" key="1">
    <source>
        <dbReference type="ARBA" id="ARBA00010062"/>
    </source>
</evidence>
<comment type="caution">
    <text evidence="5">The sequence shown here is derived from an EMBL/GenBank/DDBJ whole genome shotgun (WGS) entry which is preliminary data.</text>
</comment>
<reference evidence="6" key="1">
    <citation type="journal article" date="2019" name="Int. J. Syst. Evol. Microbiol.">
        <title>The Global Catalogue of Microorganisms (GCM) 10K type strain sequencing project: providing services to taxonomists for standard genome sequencing and annotation.</title>
        <authorList>
            <consortium name="The Broad Institute Genomics Platform"/>
            <consortium name="The Broad Institute Genome Sequencing Center for Infectious Disease"/>
            <person name="Wu L."/>
            <person name="Ma J."/>
        </authorList>
    </citation>
    <scope>NUCLEOTIDE SEQUENCE [LARGE SCALE GENOMIC DNA]</scope>
    <source>
        <strain evidence="6">KCTC 42282</strain>
    </source>
</reference>
<keyword evidence="6" id="KW-1185">Reference proteome</keyword>
<dbReference type="InterPro" id="IPR028081">
    <property type="entry name" value="Leu-bd"/>
</dbReference>
<evidence type="ECO:0000256" key="3">
    <source>
        <dbReference type="SAM" id="SignalP"/>
    </source>
</evidence>
<dbReference type="PANTHER" id="PTHR47235:SF1">
    <property type="entry name" value="BLR6548 PROTEIN"/>
    <property type="match status" value="1"/>
</dbReference>
<feature type="chain" id="PRO_5045062014" evidence="3">
    <location>
        <begin position="28"/>
        <end position="403"/>
    </location>
</feature>
<accession>A0ABV7ULF1</accession>
<dbReference type="Pfam" id="PF13458">
    <property type="entry name" value="Peripla_BP_6"/>
    <property type="match status" value="1"/>
</dbReference>
<dbReference type="PANTHER" id="PTHR47235">
    <property type="entry name" value="BLR6548 PROTEIN"/>
    <property type="match status" value="1"/>
</dbReference>
<dbReference type="RefSeq" id="WP_191319310.1">
    <property type="nucleotide sequence ID" value="NZ_BNCG01000007.1"/>
</dbReference>
<dbReference type="SUPFAM" id="SSF53822">
    <property type="entry name" value="Periplasmic binding protein-like I"/>
    <property type="match status" value="1"/>
</dbReference>
<evidence type="ECO:0000313" key="6">
    <source>
        <dbReference type="Proteomes" id="UP001595704"/>
    </source>
</evidence>
<dbReference type="Proteomes" id="UP001595704">
    <property type="component" value="Unassembled WGS sequence"/>
</dbReference>
<dbReference type="PROSITE" id="PS51257">
    <property type="entry name" value="PROKAR_LIPOPROTEIN"/>
    <property type="match status" value="1"/>
</dbReference>
<keyword evidence="2 3" id="KW-0732">Signal</keyword>